<proteinExistence type="predicted"/>
<gene>
    <name evidence="2" type="ORF">G9444_6233</name>
</gene>
<dbReference type="Proteomes" id="UP000502345">
    <property type="component" value="Chromosome"/>
</dbReference>
<evidence type="ECO:0000256" key="1">
    <source>
        <dbReference type="SAM" id="SignalP"/>
    </source>
</evidence>
<dbReference type="EMBL" id="CP050124">
    <property type="protein sequence ID" value="QIP43476.1"/>
    <property type="molecule type" value="Genomic_DNA"/>
</dbReference>
<dbReference type="Pfam" id="PF08310">
    <property type="entry name" value="LGFP"/>
    <property type="match status" value="2"/>
</dbReference>
<dbReference type="AlphaFoldDB" id="A0A6G9D3D5"/>
<reference evidence="2 3" key="1">
    <citation type="submission" date="2020-03" db="EMBL/GenBank/DDBJ databases">
        <title>Screen low temperature-resistant strains for efficient degradation of petroleum hydrocarbons under the low temperature.</title>
        <authorList>
            <person name="Wang Y."/>
            <person name="Chen J."/>
        </authorList>
    </citation>
    <scope>NUCLEOTIDE SEQUENCE [LARGE SCALE GENOMIC DNA]</scope>
    <source>
        <strain evidence="2 3">KB1</strain>
    </source>
</reference>
<dbReference type="InterPro" id="IPR013207">
    <property type="entry name" value="LGFP"/>
</dbReference>
<accession>A0A6G9D3D5</accession>
<keyword evidence="1" id="KW-0732">Signal</keyword>
<sequence length="174" mass="19202">MRNLARTVVIAAGLAGLIASTPGVANADQFRNGHWVFGSIEREFLDFLNAQNQSSIGEPTSDELLAGVNGEGRWQEFGYGNRILWSPNVDMNKGRQVGGLILNKYLTLPPRNYKEYENGPTLSEKRNDERGRLGYPVTRELPAVGGRYNNFQGGGITYKFGATSAYATWGDIRN</sequence>
<protein>
    <recommendedName>
        <fullName evidence="4">Porin</fullName>
    </recommendedName>
</protein>
<evidence type="ECO:0000313" key="3">
    <source>
        <dbReference type="Proteomes" id="UP000502345"/>
    </source>
</evidence>
<organism evidence="2 3">
    <name type="scientific">Rhodococcus erythropolis</name>
    <name type="common">Arthrobacter picolinophilus</name>
    <dbReference type="NCBI Taxonomy" id="1833"/>
    <lineage>
        <taxon>Bacteria</taxon>
        <taxon>Bacillati</taxon>
        <taxon>Actinomycetota</taxon>
        <taxon>Actinomycetes</taxon>
        <taxon>Mycobacteriales</taxon>
        <taxon>Nocardiaceae</taxon>
        <taxon>Rhodococcus</taxon>
        <taxon>Rhodococcus erythropolis group</taxon>
    </lineage>
</organism>
<feature type="chain" id="PRO_5026237020" description="Porin" evidence="1">
    <location>
        <begin position="28"/>
        <end position="174"/>
    </location>
</feature>
<evidence type="ECO:0008006" key="4">
    <source>
        <dbReference type="Google" id="ProtNLM"/>
    </source>
</evidence>
<feature type="signal peptide" evidence="1">
    <location>
        <begin position="1"/>
        <end position="27"/>
    </location>
</feature>
<evidence type="ECO:0000313" key="2">
    <source>
        <dbReference type="EMBL" id="QIP43476.1"/>
    </source>
</evidence>
<name>A0A6G9D3D5_RHOER</name>